<evidence type="ECO:0000259" key="4">
    <source>
        <dbReference type="SMART" id="SM00822"/>
    </source>
</evidence>
<dbReference type="FunFam" id="3.40.50.720:FF:000084">
    <property type="entry name" value="Short-chain dehydrogenase reductase"/>
    <property type="match status" value="1"/>
</dbReference>
<sequence length="280" mass="30126">MKNFTDKVVVVTGAGSGMGRAYALELARRGAALALNDYDAAALAETVTSLPSSTTVITEHYDVSDRDATYRFAARVQTELGGAHVVINNAGIEGGCQPVWATEDRDYERVMAVNFYGVVHGTRAFLPQLLARGEGAIVNVSSIFGLVGTPNHSDYNASKFAARGFTEALSAELLHTPITVHLVHPGGIDTNITRRAESQQFSGKYLSTSPEAIARVVLDAVGTRKGRIVYGHGARKTWLGARLLPQRLMARAVWRDMAPVIDRSSYPASAHAVTTSEVQR</sequence>
<dbReference type="CDD" id="cd05233">
    <property type="entry name" value="SDR_c"/>
    <property type="match status" value="1"/>
</dbReference>
<dbReference type="InterPro" id="IPR002347">
    <property type="entry name" value="SDR_fam"/>
</dbReference>
<dbReference type="Proteomes" id="UP000325003">
    <property type="component" value="Unassembled WGS sequence"/>
</dbReference>
<reference evidence="5 6" key="1">
    <citation type="submission" date="2019-09" db="EMBL/GenBank/DDBJ databases">
        <title>Nocardioides panacisoli sp. nov., isolated from the soil of a ginseng field.</title>
        <authorList>
            <person name="Cho C."/>
        </authorList>
    </citation>
    <scope>NUCLEOTIDE SEQUENCE [LARGE SCALE GENOMIC DNA]</scope>
    <source>
        <strain evidence="5 6">BN130099</strain>
    </source>
</reference>
<dbReference type="PRINTS" id="PR00080">
    <property type="entry name" value="SDRFAMILY"/>
</dbReference>
<comment type="caution">
    <text evidence="5">The sequence shown here is derived from an EMBL/GenBank/DDBJ whole genome shotgun (WGS) entry which is preliminary data.</text>
</comment>
<accession>A0A5B1LM77</accession>
<dbReference type="PANTHER" id="PTHR44196:SF1">
    <property type="entry name" value="DEHYDROGENASE_REDUCTASE SDR FAMILY MEMBER 7B"/>
    <property type="match status" value="1"/>
</dbReference>
<dbReference type="InterPro" id="IPR020904">
    <property type="entry name" value="Sc_DH/Rdtase_CS"/>
</dbReference>
<organism evidence="5 6">
    <name type="scientific">Nocardioides humilatus</name>
    <dbReference type="NCBI Taxonomy" id="2607660"/>
    <lineage>
        <taxon>Bacteria</taxon>
        <taxon>Bacillati</taxon>
        <taxon>Actinomycetota</taxon>
        <taxon>Actinomycetes</taxon>
        <taxon>Propionibacteriales</taxon>
        <taxon>Nocardioidaceae</taxon>
        <taxon>Nocardioides</taxon>
    </lineage>
</organism>
<evidence type="ECO:0000256" key="3">
    <source>
        <dbReference type="RuleBase" id="RU000363"/>
    </source>
</evidence>
<dbReference type="InterPro" id="IPR036291">
    <property type="entry name" value="NAD(P)-bd_dom_sf"/>
</dbReference>
<dbReference type="GO" id="GO:0016020">
    <property type="term" value="C:membrane"/>
    <property type="evidence" value="ECO:0007669"/>
    <property type="project" value="TreeGrafter"/>
</dbReference>
<evidence type="ECO:0000256" key="2">
    <source>
        <dbReference type="ARBA" id="ARBA00023002"/>
    </source>
</evidence>
<dbReference type="Gene3D" id="3.40.50.720">
    <property type="entry name" value="NAD(P)-binding Rossmann-like Domain"/>
    <property type="match status" value="1"/>
</dbReference>
<dbReference type="AlphaFoldDB" id="A0A5B1LM77"/>
<dbReference type="SUPFAM" id="SSF51735">
    <property type="entry name" value="NAD(P)-binding Rossmann-fold domains"/>
    <property type="match status" value="1"/>
</dbReference>
<dbReference type="PROSITE" id="PS00061">
    <property type="entry name" value="ADH_SHORT"/>
    <property type="match status" value="1"/>
</dbReference>
<proteinExistence type="inferred from homology"/>
<dbReference type="EMBL" id="VUJV01000001">
    <property type="protein sequence ID" value="KAA1421653.1"/>
    <property type="molecule type" value="Genomic_DNA"/>
</dbReference>
<name>A0A5B1LM77_9ACTN</name>
<keyword evidence="6" id="KW-1185">Reference proteome</keyword>
<protein>
    <submittedName>
        <fullName evidence="5">SDR family oxidoreductase</fullName>
    </submittedName>
</protein>
<reference evidence="5 6" key="2">
    <citation type="submission" date="2019-09" db="EMBL/GenBank/DDBJ databases">
        <authorList>
            <person name="Jin C."/>
        </authorList>
    </citation>
    <scope>NUCLEOTIDE SEQUENCE [LARGE SCALE GENOMIC DNA]</scope>
    <source>
        <strain evidence="5 6">BN130099</strain>
    </source>
</reference>
<gene>
    <name evidence="5" type="ORF">F0U44_05085</name>
</gene>
<dbReference type="SMART" id="SM00822">
    <property type="entry name" value="PKS_KR"/>
    <property type="match status" value="1"/>
</dbReference>
<keyword evidence="2" id="KW-0560">Oxidoreductase</keyword>
<dbReference type="RefSeq" id="WP_149727113.1">
    <property type="nucleotide sequence ID" value="NZ_VUJV01000001.1"/>
</dbReference>
<feature type="domain" description="Ketoreductase" evidence="4">
    <location>
        <begin position="7"/>
        <end position="191"/>
    </location>
</feature>
<evidence type="ECO:0000256" key="1">
    <source>
        <dbReference type="ARBA" id="ARBA00006484"/>
    </source>
</evidence>
<dbReference type="InterPro" id="IPR057326">
    <property type="entry name" value="KR_dom"/>
</dbReference>
<dbReference type="PANTHER" id="PTHR44196">
    <property type="entry name" value="DEHYDROGENASE/REDUCTASE SDR FAMILY MEMBER 7B"/>
    <property type="match status" value="1"/>
</dbReference>
<evidence type="ECO:0000313" key="6">
    <source>
        <dbReference type="Proteomes" id="UP000325003"/>
    </source>
</evidence>
<evidence type="ECO:0000313" key="5">
    <source>
        <dbReference type="EMBL" id="KAA1421653.1"/>
    </source>
</evidence>
<dbReference type="PRINTS" id="PR00081">
    <property type="entry name" value="GDHRDH"/>
</dbReference>
<dbReference type="Pfam" id="PF00106">
    <property type="entry name" value="adh_short"/>
    <property type="match status" value="1"/>
</dbReference>
<dbReference type="GO" id="GO:0016491">
    <property type="term" value="F:oxidoreductase activity"/>
    <property type="evidence" value="ECO:0007669"/>
    <property type="project" value="UniProtKB-KW"/>
</dbReference>
<comment type="similarity">
    <text evidence="1 3">Belongs to the short-chain dehydrogenases/reductases (SDR) family.</text>
</comment>